<protein>
    <submittedName>
        <fullName evidence="1">Uncharacterized protein</fullName>
    </submittedName>
</protein>
<dbReference type="Proteomes" id="UP000018502">
    <property type="component" value="Unassembled WGS sequence"/>
</dbReference>
<evidence type="ECO:0000313" key="2">
    <source>
        <dbReference type="Proteomes" id="UP000018502"/>
    </source>
</evidence>
<evidence type="ECO:0000313" key="1">
    <source>
        <dbReference type="EMBL" id="ESV63693.1"/>
    </source>
</evidence>
<reference evidence="1 2" key="1">
    <citation type="journal article" date="2014" name="Emerg. Infect. Dis.">
        <title>High-level Relatedness among Mycobacterium abscessus subsp. massiliense Strains from Widely Separated Outbreaks.</title>
        <authorList>
            <person name="Tettelin H."/>
            <person name="Davidson R.M."/>
            <person name="Agrawal S."/>
            <person name="Aitken M.L."/>
            <person name="Shallom S."/>
            <person name="Hasan N.A."/>
            <person name="Strong M."/>
            <person name="Nogueira de Moura V.C."/>
            <person name="De Groote M.A."/>
            <person name="Duarte R.S."/>
            <person name="Hine E."/>
            <person name="Parankush S."/>
            <person name="Su Q."/>
            <person name="Daugherty S.C."/>
            <person name="Fraser C.M."/>
            <person name="Brown-Elliott B.A."/>
            <person name="Wallace R.J.Jr."/>
            <person name="Holland S.M."/>
            <person name="Sampaio E.P."/>
            <person name="Olivier K.N."/>
            <person name="Jackson M."/>
            <person name="Zelazny A.M."/>
        </authorList>
    </citation>
    <scope>NUCLEOTIDE SEQUENCE [LARGE SCALE GENOMIC DNA]</scope>
    <source>
        <strain evidence="1 2">MAB_091912_2446</strain>
    </source>
</reference>
<dbReference type="EMBL" id="AYTF01000001">
    <property type="protein sequence ID" value="ESV63693.1"/>
    <property type="molecule type" value="Genomic_DNA"/>
</dbReference>
<sequence length="45" mass="4659">MLAGTRAMLGKVFRMSCTTGGDARSCCSRIRGPIALMGLNGPADD</sequence>
<name>A0A829MIM4_9MYCO</name>
<organism evidence="1 2">
    <name type="scientific">Mycobacteroides abscessus MAB_091912_2446</name>
    <dbReference type="NCBI Taxonomy" id="1335414"/>
    <lineage>
        <taxon>Bacteria</taxon>
        <taxon>Bacillati</taxon>
        <taxon>Actinomycetota</taxon>
        <taxon>Actinomycetes</taxon>
        <taxon>Mycobacteriales</taxon>
        <taxon>Mycobacteriaceae</taxon>
        <taxon>Mycobacteroides</taxon>
        <taxon>Mycobacteroides abscessus</taxon>
    </lineage>
</organism>
<proteinExistence type="predicted"/>
<accession>A0A829MIM4</accession>
<dbReference type="AlphaFoldDB" id="A0A829MIM4"/>
<gene>
    <name evidence="1" type="ORF">L833_1071</name>
</gene>
<comment type="caution">
    <text evidence="1">The sequence shown here is derived from an EMBL/GenBank/DDBJ whole genome shotgun (WGS) entry which is preliminary data.</text>
</comment>